<sequence length="99" mass="10907">MAAIPDLVEVGTFERGHDEGKKSATHGKSRDVVASLEVRVSWLESNMGILCEQVDDQDGHCDSLETEDAEIYSSIKDALGRLEADLRHDIESLHSEIAK</sequence>
<organism evidence="1 2">
    <name type="scientific">Trema orientale</name>
    <name type="common">Charcoal tree</name>
    <name type="synonym">Celtis orientalis</name>
    <dbReference type="NCBI Taxonomy" id="63057"/>
    <lineage>
        <taxon>Eukaryota</taxon>
        <taxon>Viridiplantae</taxon>
        <taxon>Streptophyta</taxon>
        <taxon>Embryophyta</taxon>
        <taxon>Tracheophyta</taxon>
        <taxon>Spermatophyta</taxon>
        <taxon>Magnoliopsida</taxon>
        <taxon>eudicotyledons</taxon>
        <taxon>Gunneridae</taxon>
        <taxon>Pentapetalae</taxon>
        <taxon>rosids</taxon>
        <taxon>fabids</taxon>
        <taxon>Rosales</taxon>
        <taxon>Cannabaceae</taxon>
        <taxon>Trema</taxon>
    </lineage>
</organism>
<protein>
    <submittedName>
        <fullName evidence="1">Uncharacterized protein</fullName>
    </submittedName>
</protein>
<evidence type="ECO:0000313" key="1">
    <source>
        <dbReference type="EMBL" id="PON36568.1"/>
    </source>
</evidence>
<comment type="caution">
    <text evidence="1">The sequence shown here is derived from an EMBL/GenBank/DDBJ whole genome shotgun (WGS) entry which is preliminary data.</text>
</comment>
<accession>A0A2P5AJ52</accession>
<evidence type="ECO:0000313" key="2">
    <source>
        <dbReference type="Proteomes" id="UP000237000"/>
    </source>
</evidence>
<dbReference type="AlphaFoldDB" id="A0A2P5AJ52"/>
<dbReference type="InParanoid" id="A0A2P5AJ52"/>
<name>A0A2P5AJ52_TREOI</name>
<gene>
    <name evidence="1" type="ORF">TorRG33x02_349110</name>
</gene>
<proteinExistence type="predicted"/>
<dbReference type="EMBL" id="JXTC01000824">
    <property type="protein sequence ID" value="PON36568.1"/>
    <property type="molecule type" value="Genomic_DNA"/>
</dbReference>
<keyword evidence="2" id="KW-1185">Reference proteome</keyword>
<feature type="non-terminal residue" evidence="1">
    <location>
        <position position="99"/>
    </location>
</feature>
<dbReference type="Proteomes" id="UP000237000">
    <property type="component" value="Unassembled WGS sequence"/>
</dbReference>
<dbReference type="OrthoDB" id="1750119at2759"/>
<reference evidence="2" key="1">
    <citation type="submission" date="2016-06" db="EMBL/GenBank/DDBJ databases">
        <title>Parallel loss of symbiosis genes in relatives of nitrogen-fixing non-legume Parasponia.</title>
        <authorList>
            <person name="Van Velzen R."/>
            <person name="Holmer R."/>
            <person name="Bu F."/>
            <person name="Rutten L."/>
            <person name="Van Zeijl A."/>
            <person name="Liu W."/>
            <person name="Santuari L."/>
            <person name="Cao Q."/>
            <person name="Sharma T."/>
            <person name="Shen D."/>
            <person name="Roswanjaya Y."/>
            <person name="Wardhani T."/>
            <person name="Kalhor M.S."/>
            <person name="Jansen J."/>
            <person name="Van den Hoogen J."/>
            <person name="Gungor B."/>
            <person name="Hartog M."/>
            <person name="Hontelez J."/>
            <person name="Verver J."/>
            <person name="Yang W.-C."/>
            <person name="Schijlen E."/>
            <person name="Repin R."/>
            <person name="Schilthuizen M."/>
            <person name="Schranz E."/>
            <person name="Heidstra R."/>
            <person name="Miyata K."/>
            <person name="Fedorova E."/>
            <person name="Kohlen W."/>
            <person name="Bisseling T."/>
            <person name="Smit S."/>
            <person name="Geurts R."/>
        </authorList>
    </citation>
    <scope>NUCLEOTIDE SEQUENCE [LARGE SCALE GENOMIC DNA]</scope>
    <source>
        <strain evidence="2">cv. RG33-2</strain>
    </source>
</reference>